<gene>
    <name evidence="2" type="ORF">BG015_011305</name>
</gene>
<comment type="caution">
    <text evidence="2">The sequence shown here is derived from an EMBL/GenBank/DDBJ whole genome shotgun (WGS) entry which is preliminary data.</text>
</comment>
<accession>A0A9P5V7Z4</accession>
<evidence type="ECO:0000313" key="2">
    <source>
        <dbReference type="EMBL" id="KAF9147105.1"/>
    </source>
</evidence>
<sequence>MKFPAPLPVDTNGVYHGLEFDDAGTNATRIYLAAQFLESDWVQTLHDNSEYEHHSFAKDGDFFATLAGKLAAQEPCLRNVTGEALFWMYDKMIVKYGQVNAMLANRRGGGDMKETKLMKFAQELYYLDESFLQAKLKSGDRLEASERKRAEKIARLYPRPMMDSIQGHYQAQAFGGHWPPREDQVAPAPRQRQGQGQAQKAIQRQGQRQERAGGGGGEVVALRRGAAVAAEERRKVAAVVPATDAARLAAENAARTAHAAAATAYAAAAVAASGPASARAAPAAPDRAVGPIRNVGAGTRTAPIFIDDFDDGEGLVAAPLKATTSARAAARASAARPY</sequence>
<reference evidence="2" key="1">
    <citation type="journal article" date="2020" name="Fungal Divers.">
        <title>Resolving the Mortierellaceae phylogeny through synthesis of multi-gene phylogenetics and phylogenomics.</title>
        <authorList>
            <person name="Vandepol N."/>
            <person name="Liber J."/>
            <person name="Desiro A."/>
            <person name="Na H."/>
            <person name="Kennedy M."/>
            <person name="Barry K."/>
            <person name="Grigoriev I.V."/>
            <person name="Miller A.N."/>
            <person name="O'Donnell K."/>
            <person name="Stajich J.E."/>
            <person name="Bonito G."/>
        </authorList>
    </citation>
    <scope>NUCLEOTIDE SEQUENCE</scope>
    <source>
        <strain evidence="2">NRRL 6426</strain>
    </source>
</reference>
<keyword evidence="3" id="KW-1185">Reference proteome</keyword>
<dbReference type="AlphaFoldDB" id="A0A9P5V7Z4"/>
<dbReference type="Proteomes" id="UP000748756">
    <property type="component" value="Unassembled WGS sequence"/>
</dbReference>
<feature type="region of interest" description="Disordered" evidence="1">
    <location>
        <begin position="173"/>
        <end position="217"/>
    </location>
</feature>
<dbReference type="OrthoDB" id="2430841at2759"/>
<organism evidence="2 3">
    <name type="scientific">Linnemannia schmuckeri</name>
    <dbReference type="NCBI Taxonomy" id="64567"/>
    <lineage>
        <taxon>Eukaryota</taxon>
        <taxon>Fungi</taxon>
        <taxon>Fungi incertae sedis</taxon>
        <taxon>Mucoromycota</taxon>
        <taxon>Mortierellomycotina</taxon>
        <taxon>Mortierellomycetes</taxon>
        <taxon>Mortierellales</taxon>
        <taxon>Mortierellaceae</taxon>
        <taxon>Linnemannia</taxon>
    </lineage>
</organism>
<proteinExistence type="predicted"/>
<protein>
    <submittedName>
        <fullName evidence="2">Uncharacterized protein</fullName>
    </submittedName>
</protein>
<name>A0A9P5V7Z4_9FUNG</name>
<evidence type="ECO:0000256" key="1">
    <source>
        <dbReference type="SAM" id="MobiDB-lite"/>
    </source>
</evidence>
<evidence type="ECO:0000313" key="3">
    <source>
        <dbReference type="Proteomes" id="UP000748756"/>
    </source>
</evidence>
<feature type="compositionally biased region" description="Low complexity" evidence="1">
    <location>
        <begin position="186"/>
        <end position="206"/>
    </location>
</feature>
<dbReference type="EMBL" id="JAAAUQ010000866">
    <property type="protein sequence ID" value="KAF9147105.1"/>
    <property type="molecule type" value="Genomic_DNA"/>
</dbReference>